<accession>A0AAD1R1T5</accession>
<dbReference type="AlphaFoldDB" id="A0AAD1R1T5"/>
<feature type="chain" id="PRO_5042141478" evidence="2">
    <location>
        <begin position="23"/>
        <end position="329"/>
    </location>
</feature>
<gene>
    <name evidence="3" type="ORF">PECUL_23A057175</name>
</gene>
<dbReference type="PROSITE" id="PS01187">
    <property type="entry name" value="EGF_CA"/>
    <property type="match status" value="1"/>
</dbReference>
<keyword evidence="1" id="KW-1015">Disulfide bond</keyword>
<evidence type="ECO:0000256" key="2">
    <source>
        <dbReference type="SAM" id="SignalP"/>
    </source>
</evidence>
<reference evidence="3" key="1">
    <citation type="submission" date="2022-03" db="EMBL/GenBank/DDBJ databases">
        <authorList>
            <person name="Alioto T."/>
            <person name="Alioto T."/>
            <person name="Gomez Garrido J."/>
        </authorList>
    </citation>
    <scope>NUCLEOTIDE SEQUENCE</scope>
</reference>
<dbReference type="InterPro" id="IPR018097">
    <property type="entry name" value="EGF_Ca-bd_CS"/>
</dbReference>
<keyword evidence="2" id="KW-0732">Signal</keyword>
<keyword evidence="4" id="KW-1185">Reference proteome</keyword>
<dbReference type="EMBL" id="OW240912">
    <property type="protein sequence ID" value="CAH2221611.1"/>
    <property type="molecule type" value="Genomic_DNA"/>
</dbReference>
<dbReference type="GO" id="GO:0005509">
    <property type="term" value="F:calcium ion binding"/>
    <property type="evidence" value="ECO:0007669"/>
    <property type="project" value="InterPro"/>
</dbReference>
<dbReference type="Proteomes" id="UP001295444">
    <property type="component" value="Chromosome 01"/>
</dbReference>
<evidence type="ECO:0000256" key="1">
    <source>
        <dbReference type="ARBA" id="ARBA00023157"/>
    </source>
</evidence>
<name>A0AAD1R1T5_PELCU</name>
<proteinExistence type="predicted"/>
<evidence type="ECO:0000313" key="4">
    <source>
        <dbReference type="Proteomes" id="UP001295444"/>
    </source>
</evidence>
<protein>
    <submittedName>
        <fullName evidence="3">Uromodulin-like</fullName>
    </submittedName>
</protein>
<sequence length="329" mass="36115">MGTIKYLFGALLLTICFKESFSQVSFPSYAKACSDCNSTNAICETLSGYVKCSCKDGFVGDGLNCTKLVFCDSGTCCPQGYTWDIKTKTCKDINECASTSPLVNKCVPTTNCVNLNGIFGCTNAASPLCSCTSSTDCMNIQGNVQCADPCIHYEELDGSSRLYTINSNGRFSTDRYYFGWFRYQKNLQMKQGCVGPLKCGSRQPLSLWADPPAVGEGIKRIPLLVNSLSGCTRGANISVKACPGEYHVYKYTGLLSSDVYCTAKFATLTPPQFLHYIDKNLPKRADCSRSDCYYFVERFAEWFTEYRRSCGEICPIGMNGKARVGAGKS</sequence>
<dbReference type="Gene3D" id="2.10.25.10">
    <property type="entry name" value="Laminin"/>
    <property type="match status" value="2"/>
</dbReference>
<organism evidence="3 4">
    <name type="scientific">Pelobates cultripes</name>
    <name type="common">Western spadefoot toad</name>
    <dbReference type="NCBI Taxonomy" id="61616"/>
    <lineage>
        <taxon>Eukaryota</taxon>
        <taxon>Metazoa</taxon>
        <taxon>Chordata</taxon>
        <taxon>Craniata</taxon>
        <taxon>Vertebrata</taxon>
        <taxon>Euteleostomi</taxon>
        <taxon>Amphibia</taxon>
        <taxon>Batrachia</taxon>
        <taxon>Anura</taxon>
        <taxon>Pelobatoidea</taxon>
        <taxon>Pelobatidae</taxon>
        <taxon>Pelobates</taxon>
    </lineage>
</organism>
<evidence type="ECO:0000313" key="3">
    <source>
        <dbReference type="EMBL" id="CAH2221611.1"/>
    </source>
</evidence>
<feature type="signal peptide" evidence="2">
    <location>
        <begin position="1"/>
        <end position="22"/>
    </location>
</feature>